<dbReference type="InterPro" id="IPR027443">
    <property type="entry name" value="IPNS-like_sf"/>
</dbReference>
<dbReference type="Pfam" id="PF03171">
    <property type="entry name" value="2OG-FeII_Oxy"/>
    <property type="match status" value="2"/>
</dbReference>
<protein>
    <recommendedName>
        <fullName evidence="4">Fe2OG dioxygenase domain-containing protein</fullName>
    </recommendedName>
</protein>
<dbReference type="Pfam" id="PF14226">
    <property type="entry name" value="DIOX_N"/>
    <property type="match status" value="1"/>
</dbReference>
<accession>A0ABY9CN18</accession>
<feature type="domain" description="Fe2OG dioxygenase" evidence="4">
    <location>
        <begin position="386"/>
        <end position="486"/>
    </location>
</feature>
<evidence type="ECO:0000259" key="4">
    <source>
        <dbReference type="PROSITE" id="PS51471"/>
    </source>
</evidence>
<evidence type="ECO:0000256" key="1">
    <source>
        <dbReference type="ARBA" id="ARBA00008056"/>
    </source>
</evidence>
<dbReference type="InterPro" id="IPR050295">
    <property type="entry name" value="Plant_2OG-oxidoreductases"/>
</dbReference>
<dbReference type="InterPro" id="IPR026992">
    <property type="entry name" value="DIOX_N"/>
</dbReference>
<keyword evidence="3" id="KW-0408">Iron</keyword>
<dbReference type="Proteomes" id="UP001227230">
    <property type="component" value="Chromosome 10"/>
</dbReference>
<evidence type="ECO:0000256" key="2">
    <source>
        <dbReference type="ARBA" id="ARBA00022723"/>
    </source>
</evidence>
<evidence type="ECO:0000313" key="5">
    <source>
        <dbReference type="EMBL" id="WJZ96636.1"/>
    </source>
</evidence>
<dbReference type="InterPro" id="IPR044861">
    <property type="entry name" value="IPNS-like_FE2OG_OXY"/>
</dbReference>
<keyword evidence="6" id="KW-1185">Reference proteome</keyword>
<evidence type="ECO:0000313" key="6">
    <source>
        <dbReference type="Proteomes" id="UP001227230"/>
    </source>
</evidence>
<dbReference type="InterPro" id="IPR005123">
    <property type="entry name" value="Oxoglu/Fe-dep_dioxygenase_dom"/>
</dbReference>
<dbReference type="PROSITE" id="PS51471">
    <property type="entry name" value="FE2OG_OXY"/>
    <property type="match status" value="2"/>
</dbReference>
<dbReference type="PANTHER" id="PTHR47991">
    <property type="entry name" value="OXOGLUTARATE/IRON-DEPENDENT DIOXYGENASE"/>
    <property type="match status" value="1"/>
</dbReference>
<comment type="similarity">
    <text evidence="1">Belongs to the iron/ascorbate-dependent oxidoreductase family.</text>
</comment>
<organism evidence="5 6">
    <name type="scientific">Vitis vinifera</name>
    <name type="common">Grape</name>
    <dbReference type="NCBI Taxonomy" id="29760"/>
    <lineage>
        <taxon>Eukaryota</taxon>
        <taxon>Viridiplantae</taxon>
        <taxon>Streptophyta</taxon>
        <taxon>Embryophyta</taxon>
        <taxon>Tracheophyta</taxon>
        <taxon>Spermatophyta</taxon>
        <taxon>Magnoliopsida</taxon>
        <taxon>eudicotyledons</taxon>
        <taxon>Gunneridae</taxon>
        <taxon>Pentapetalae</taxon>
        <taxon>rosids</taxon>
        <taxon>Vitales</taxon>
        <taxon>Vitaceae</taxon>
        <taxon>Viteae</taxon>
        <taxon>Vitis</taxon>
    </lineage>
</organism>
<evidence type="ECO:0000256" key="3">
    <source>
        <dbReference type="ARBA" id="ARBA00023004"/>
    </source>
</evidence>
<feature type="domain" description="Fe2OG dioxygenase" evidence="4">
    <location>
        <begin position="205"/>
        <end position="305"/>
    </location>
</feature>
<proteinExistence type="inferred from homology"/>
<dbReference type="Gene3D" id="2.60.120.330">
    <property type="entry name" value="B-lactam Antibiotic, Isopenicillin N Synthase, Chain"/>
    <property type="match status" value="2"/>
</dbReference>
<dbReference type="EMBL" id="CP126657">
    <property type="protein sequence ID" value="WJZ96636.1"/>
    <property type="molecule type" value="Genomic_DNA"/>
</dbReference>
<gene>
    <name evidence="5" type="ORF">VitviT2T_015300</name>
</gene>
<keyword evidence="2" id="KW-0479">Metal-binding</keyword>
<reference evidence="5 6" key="1">
    <citation type="journal article" date="2023" name="Hortic Res">
        <title>The complete reference genome for grapevine (Vitis vinifera L.) genetics and breeding.</title>
        <authorList>
            <person name="Shi X."/>
            <person name="Cao S."/>
            <person name="Wang X."/>
            <person name="Huang S."/>
            <person name="Wang Y."/>
            <person name="Liu Z."/>
            <person name="Liu W."/>
            <person name="Leng X."/>
            <person name="Peng Y."/>
            <person name="Wang N."/>
            <person name="Wang Y."/>
            <person name="Ma Z."/>
            <person name="Xu X."/>
            <person name="Zhang F."/>
            <person name="Xue H."/>
            <person name="Zhong H."/>
            <person name="Wang Y."/>
            <person name="Zhang K."/>
            <person name="Velt A."/>
            <person name="Avia K."/>
            <person name="Holtgrawe D."/>
            <person name="Grimplet J."/>
            <person name="Matus J.T."/>
            <person name="Ware D."/>
            <person name="Wu X."/>
            <person name="Wang H."/>
            <person name="Liu C."/>
            <person name="Fang Y."/>
            <person name="Rustenholz C."/>
            <person name="Cheng Z."/>
            <person name="Xiao H."/>
            <person name="Zhou Y."/>
        </authorList>
    </citation>
    <scope>NUCLEOTIDE SEQUENCE [LARGE SCALE GENOMIC DNA]</scope>
    <source>
        <strain evidence="6">cv. Pinot noir / PN40024</strain>
        <tissue evidence="5">Leaf</tissue>
    </source>
</reference>
<sequence length="543" mass="61232">MASTQFPSFRAAPVQSVQELIKEPIPAVPQPFILDDPQSPILSASTPLPLLPTIDMKHIIMSETADAELEKLHSTCKEWGFFQLVNHGVSSSLVEKLKSEIGEFYKLPWEERIKYKMRPRDFEGYGLSPIRSEDQKLDWGDRFYMTTNPIHTRKPYLLPELPPSLRDSLECYLAELQKLAMMLLGFMAKALKLEKGEMEELFEDGMQSVRMTYYPPCPQPELVMGLTPHSDATGITILLQINGVDGLQIKKDGVWIPVSFLPGALVVNIGDILEILSNGVYTSIEHRATVNAAKERISIAMFFNPKSSAQIKPATSLINPHNPSLFKQVSMEKYVKDFFSRKLDGKWDSLECYLAELQKLAMMLLGFMAKALKLEKGEMEELFEDGMQSVRMSYYPPCPQPELVMGLTPHSDATGITILLQINGVDGLQIKKDGVWIPVSFLPDALVVNVGDVLEILSNGVYTSIEHRATVNAAKERISIAMFFNPKFSAQIKPAPSLINPQNPPLFKQVGMEKYFKDFFSRKLDGKLYLEHMKIKNEEDYST</sequence>
<name>A0ABY9CN18_VITVI</name>
<dbReference type="SUPFAM" id="SSF51197">
    <property type="entry name" value="Clavaminate synthase-like"/>
    <property type="match status" value="2"/>
</dbReference>